<feature type="transmembrane region" description="Helical" evidence="8">
    <location>
        <begin position="380"/>
        <end position="400"/>
    </location>
</feature>
<protein>
    <submittedName>
        <fullName evidence="11">Lipoprotein-releasing ABC transporter permease subunit</fullName>
    </submittedName>
</protein>
<evidence type="ECO:0000256" key="1">
    <source>
        <dbReference type="ARBA" id="ARBA00004651"/>
    </source>
</evidence>
<feature type="domain" description="ABC3 transporter permease C-terminal" evidence="9">
    <location>
        <begin position="274"/>
        <end position="407"/>
    </location>
</feature>
<sequence>MFRPLSLAIGLRYTRAKRRTGFISFISAVSVLGIAVGVIALITTISVMSGFTGEFRDRLLSMVAHATISGAGDAMADWQQAVDVAHRDPRVTGAAPYVELTGLINGRRAEGAVIRGIEPSLEPEVSVVAEKMKAGALADLQPGEFNIVLGRELSQWLAVDVGDRVNVLIPQGRVTPVGFVPRSKAFRVSGIFEVGMQEYDRGMAIVNIADAQRLARLGDDVTGVRLRLDDIFGAWRVARDLADELPGIYAVSDWSRDHANMFRAFKLEKTMMFIIMSLIVGVAAFNLVSSLVMVVTEKQADIAILRTLGVSPGTVMRIFMVQGMLIGVFGVALGGVGGVLLTLNLGHLVHLIEATVGIEVMPSDVYYITGVPTDLDWNEVALIGGIAFLMCLLATLYPAWRASRTDPATALRYE</sequence>
<feature type="transmembrane region" description="Helical" evidence="8">
    <location>
        <begin position="271"/>
        <end position="295"/>
    </location>
</feature>
<dbReference type="InterPro" id="IPR025857">
    <property type="entry name" value="MacB_PCD"/>
</dbReference>
<dbReference type="GO" id="GO:0042953">
    <property type="term" value="P:lipoprotein transport"/>
    <property type="evidence" value="ECO:0007669"/>
    <property type="project" value="InterPro"/>
</dbReference>
<dbReference type="InterPro" id="IPR051447">
    <property type="entry name" value="Lipoprotein-release_system"/>
</dbReference>
<comment type="caution">
    <text evidence="11">The sequence shown here is derived from an EMBL/GenBank/DDBJ whole genome shotgun (WGS) entry which is preliminary data.</text>
</comment>
<feature type="domain" description="MacB-like periplasmic core" evidence="10">
    <location>
        <begin position="27"/>
        <end position="230"/>
    </location>
</feature>
<feature type="transmembrane region" description="Helical" evidence="8">
    <location>
        <begin position="315"/>
        <end position="341"/>
    </location>
</feature>
<comment type="similarity">
    <text evidence="2">Belongs to the ABC-4 integral membrane protein family. LolC/E subfamily.</text>
</comment>
<keyword evidence="4" id="KW-1003">Cell membrane</keyword>
<keyword evidence="7 8" id="KW-0472">Membrane</keyword>
<dbReference type="Pfam" id="PF12704">
    <property type="entry name" value="MacB_PCD"/>
    <property type="match status" value="1"/>
</dbReference>
<organism evidence="11">
    <name type="scientific">Coralloluteibacterium stylophorae</name>
    <dbReference type="NCBI Taxonomy" id="1776034"/>
    <lineage>
        <taxon>Bacteria</taxon>
        <taxon>Pseudomonadati</taxon>
        <taxon>Pseudomonadota</taxon>
        <taxon>Gammaproteobacteria</taxon>
        <taxon>Lysobacterales</taxon>
        <taxon>Lysobacteraceae</taxon>
        <taxon>Coralloluteibacterium</taxon>
    </lineage>
</organism>
<keyword evidence="5 8" id="KW-0812">Transmembrane</keyword>
<dbReference type="InterPro" id="IPR011925">
    <property type="entry name" value="LolCE_TM"/>
</dbReference>
<evidence type="ECO:0000256" key="8">
    <source>
        <dbReference type="SAM" id="Phobius"/>
    </source>
</evidence>
<dbReference type="NCBIfam" id="TIGR02212">
    <property type="entry name" value="lolCE"/>
    <property type="match status" value="1"/>
</dbReference>
<evidence type="ECO:0000256" key="6">
    <source>
        <dbReference type="ARBA" id="ARBA00022989"/>
    </source>
</evidence>
<proteinExistence type="inferred from homology"/>
<dbReference type="Pfam" id="PF02687">
    <property type="entry name" value="FtsX"/>
    <property type="match status" value="1"/>
</dbReference>
<dbReference type="EMBL" id="JAGQFT010000014">
    <property type="protein sequence ID" value="MBR0561595.1"/>
    <property type="molecule type" value="Genomic_DNA"/>
</dbReference>
<dbReference type="GO" id="GO:0098797">
    <property type="term" value="C:plasma membrane protein complex"/>
    <property type="evidence" value="ECO:0007669"/>
    <property type="project" value="TreeGrafter"/>
</dbReference>
<dbReference type="PANTHER" id="PTHR30489:SF0">
    <property type="entry name" value="LIPOPROTEIN-RELEASING SYSTEM TRANSMEMBRANE PROTEIN LOLE"/>
    <property type="match status" value="1"/>
</dbReference>
<feature type="transmembrane region" description="Helical" evidence="8">
    <location>
        <begin position="26"/>
        <end position="51"/>
    </location>
</feature>
<gene>
    <name evidence="11" type="ORF">KB893_03535</name>
</gene>
<accession>A0A8J7VR83</accession>
<dbReference type="InterPro" id="IPR003838">
    <property type="entry name" value="ABC3_permease_C"/>
</dbReference>
<dbReference type="AlphaFoldDB" id="A0A8J7VR83"/>
<evidence type="ECO:0000256" key="3">
    <source>
        <dbReference type="ARBA" id="ARBA00022448"/>
    </source>
</evidence>
<keyword evidence="11" id="KW-0449">Lipoprotein</keyword>
<evidence type="ECO:0000256" key="4">
    <source>
        <dbReference type="ARBA" id="ARBA00022475"/>
    </source>
</evidence>
<reference evidence="11" key="1">
    <citation type="submission" date="2021-04" db="EMBL/GenBank/DDBJ databases">
        <authorList>
            <person name="Karlyshev A.V."/>
        </authorList>
    </citation>
    <scope>NUCLEOTIDE SEQUENCE</scope>
    <source>
        <strain evidence="11">LMG 29479</strain>
    </source>
</reference>
<evidence type="ECO:0000256" key="5">
    <source>
        <dbReference type="ARBA" id="ARBA00022692"/>
    </source>
</evidence>
<keyword evidence="3" id="KW-0813">Transport</keyword>
<name>A0A8J7VR83_9GAMM</name>
<comment type="subcellular location">
    <subcellularLocation>
        <location evidence="1">Cell membrane</location>
        <topology evidence="1">Multi-pass membrane protein</topology>
    </subcellularLocation>
</comment>
<evidence type="ECO:0000259" key="9">
    <source>
        <dbReference type="Pfam" id="PF02687"/>
    </source>
</evidence>
<evidence type="ECO:0000313" key="11">
    <source>
        <dbReference type="EMBL" id="MBR0561595.1"/>
    </source>
</evidence>
<evidence type="ECO:0000256" key="7">
    <source>
        <dbReference type="ARBA" id="ARBA00023136"/>
    </source>
</evidence>
<evidence type="ECO:0000256" key="2">
    <source>
        <dbReference type="ARBA" id="ARBA00005236"/>
    </source>
</evidence>
<keyword evidence="6 8" id="KW-1133">Transmembrane helix</keyword>
<evidence type="ECO:0000259" key="10">
    <source>
        <dbReference type="Pfam" id="PF12704"/>
    </source>
</evidence>
<dbReference type="GO" id="GO:0044874">
    <property type="term" value="P:lipoprotein localization to outer membrane"/>
    <property type="evidence" value="ECO:0007669"/>
    <property type="project" value="TreeGrafter"/>
</dbReference>
<dbReference type="PANTHER" id="PTHR30489">
    <property type="entry name" value="LIPOPROTEIN-RELEASING SYSTEM TRANSMEMBRANE PROTEIN LOLE"/>
    <property type="match status" value="1"/>
</dbReference>